<accession>A0A803KZU6</accession>
<keyword evidence="2" id="KW-0689">Ribosomal protein</keyword>
<dbReference type="CDD" id="cd00387">
    <property type="entry name" value="Ribosomal_L7_L12"/>
    <property type="match status" value="1"/>
</dbReference>
<dbReference type="GO" id="GO:0003729">
    <property type="term" value="F:mRNA binding"/>
    <property type="evidence" value="ECO:0007669"/>
    <property type="project" value="TreeGrafter"/>
</dbReference>
<name>A0A803KZU6_CHEQI</name>
<dbReference type="GO" id="GO:0006412">
    <property type="term" value="P:translation"/>
    <property type="evidence" value="ECO:0007669"/>
    <property type="project" value="InterPro"/>
</dbReference>
<dbReference type="Gramene" id="AUR62004556-RA">
    <property type="protein sequence ID" value="AUR62004556-RA:cds"/>
    <property type="gene ID" value="AUR62004556"/>
</dbReference>
<feature type="domain" description="Large ribosomal subunit protein bL12 C-terminal" evidence="5">
    <location>
        <begin position="99"/>
        <end position="165"/>
    </location>
</feature>
<feature type="compositionally biased region" description="Low complexity" evidence="4">
    <location>
        <begin position="75"/>
        <end position="90"/>
    </location>
</feature>
<dbReference type="GO" id="GO:0003735">
    <property type="term" value="F:structural constituent of ribosome"/>
    <property type="evidence" value="ECO:0007669"/>
    <property type="project" value="InterPro"/>
</dbReference>
<evidence type="ECO:0000259" key="5">
    <source>
        <dbReference type="Pfam" id="PF00542"/>
    </source>
</evidence>
<reference evidence="6" key="1">
    <citation type="journal article" date="2017" name="Nature">
        <title>The genome of Chenopodium quinoa.</title>
        <authorList>
            <person name="Jarvis D.E."/>
            <person name="Ho Y.S."/>
            <person name="Lightfoot D.J."/>
            <person name="Schmoeckel S.M."/>
            <person name="Li B."/>
            <person name="Borm T.J.A."/>
            <person name="Ohyanagi H."/>
            <person name="Mineta K."/>
            <person name="Michell C.T."/>
            <person name="Saber N."/>
            <person name="Kharbatia N.M."/>
            <person name="Rupper R.R."/>
            <person name="Sharp A.R."/>
            <person name="Dally N."/>
            <person name="Boughton B.A."/>
            <person name="Woo Y.H."/>
            <person name="Gao G."/>
            <person name="Schijlen E.G.W.M."/>
            <person name="Guo X."/>
            <person name="Momin A.A."/>
            <person name="Negrao S."/>
            <person name="Al-Babili S."/>
            <person name="Gehring C."/>
            <person name="Roessner U."/>
            <person name="Jung C."/>
            <person name="Murphy K."/>
            <person name="Arold S.T."/>
            <person name="Gojobori T."/>
            <person name="van der Linden C.G."/>
            <person name="van Loo E.N."/>
            <person name="Jellen E.N."/>
            <person name="Maughan P.J."/>
            <person name="Tester M."/>
        </authorList>
    </citation>
    <scope>NUCLEOTIDE SEQUENCE [LARGE SCALE GENOMIC DNA]</scope>
    <source>
        <strain evidence="6">cv. PI 614886</strain>
    </source>
</reference>
<dbReference type="PANTHER" id="PTHR45987">
    <property type="entry name" value="39S RIBOSOMAL PROTEIN L12"/>
    <property type="match status" value="1"/>
</dbReference>
<feature type="region of interest" description="Disordered" evidence="4">
    <location>
        <begin position="75"/>
        <end position="94"/>
    </location>
</feature>
<dbReference type="GO" id="GO:1990904">
    <property type="term" value="C:ribonucleoprotein complex"/>
    <property type="evidence" value="ECO:0007669"/>
    <property type="project" value="UniProtKB-KW"/>
</dbReference>
<dbReference type="GeneID" id="110714442"/>
<dbReference type="InterPro" id="IPR000206">
    <property type="entry name" value="Ribosomal_bL12"/>
</dbReference>
<dbReference type="EnsemblPlants" id="AUR62004556-RA">
    <property type="protein sequence ID" value="AUR62004556-RA:cds"/>
    <property type="gene ID" value="AUR62004556"/>
</dbReference>
<dbReference type="PANTHER" id="PTHR45987:SF11">
    <property type="entry name" value="OS07G0626100 PROTEIN"/>
    <property type="match status" value="1"/>
</dbReference>
<dbReference type="GO" id="GO:0005840">
    <property type="term" value="C:ribosome"/>
    <property type="evidence" value="ECO:0007669"/>
    <property type="project" value="UniProtKB-KW"/>
</dbReference>
<dbReference type="OMA" id="DYNILMR"/>
<dbReference type="KEGG" id="cqi:110714442"/>
<sequence length="166" mass="17953">MRSVITRIPSKYLVKRFIPSISPSTHSLSTSTESKPQKLDRIANELLSLNPVELNDYSILFGMKMGLKNAGLAGLSAGPSSSGSAQPSAEAETKEKTMFDVKLEKFDAGAKLKVIKEVRSFTELGLKEAKDLVEKTPAFVKKGVTKEEGEAIIEKLKALGATVVLE</sequence>
<evidence type="ECO:0000256" key="3">
    <source>
        <dbReference type="ARBA" id="ARBA00023274"/>
    </source>
</evidence>
<evidence type="ECO:0000256" key="4">
    <source>
        <dbReference type="SAM" id="MobiDB-lite"/>
    </source>
</evidence>
<dbReference type="RefSeq" id="XP_021748645.1">
    <property type="nucleotide sequence ID" value="XM_021892953.1"/>
</dbReference>
<evidence type="ECO:0000256" key="1">
    <source>
        <dbReference type="ARBA" id="ARBA00007197"/>
    </source>
</evidence>
<dbReference type="OrthoDB" id="250175at2759"/>
<dbReference type="FunFam" id="3.30.1390.10:FF:000001">
    <property type="entry name" value="50S ribosomal protein L7/L12"/>
    <property type="match status" value="1"/>
</dbReference>
<dbReference type="AlphaFoldDB" id="A0A803KZU6"/>
<dbReference type="Proteomes" id="UP000596660">
    <property type="component" value="Unplaced"/>
</dbReference>
<dbReference type="SMR" id="A0A803KZU6"/>
<reference evidence="6" key="2">
    <citation type="submission" date="2021-03" db="UniProtKB">
        <authorList>
            <consortium name="EnsemblPlants"/>
        </authorList>
    </citation>
    <scope>IDENTIFICATION</scope>
</reference>
<proteinExistence type="inferred from homology"/>
<protein>
    <recommendedName>
        <fullName evidence="5">Large ribosomal subunit protein bL12 C-terminal domain-containing protein</fullName>
    </recommendedName>
</protein>
<gene>
    <name evidence="6" type="primary">LOC110714442</name>
</gene>
<evidence type="ECO:0000313" key="7">
    <source>
        <dbReference type="Proteomes" id="UP000596660"/>
    </source>
</evidence>
<dbReference type="Gene3D" id="3.30.1390.10">
    <property type="match status" value="1"/>
</dbReference>
<evidence type="ECO:0000313" key="6">
    <source>
        <dbReference type="EnsemblPlants" id="AUR62004556-RA:cds"/>
    </source>
</evidence>
<dbReference type="RefSeq" id="XP_021748644.1">
    <property type="nucleotide sequence ID" value="XM_021892952.1"/>
</dbReference>
<keyword evidence="7" id="KW-1185">Reference proteome</keyword>
<keyword evidence="3" id="KW-0687">Ribonucleoprotein</keyword>
<comment type="similarity">
    <text evidence="1">Belongs to the bacterial ribosomal protein bL12 family.</text>
</comment>
<dbReference type="Pfam" id="PF00542">
    <property type="entry name" value="Ribosomal_L12"/>
    <property type="match status" value="1"/>
</dbReference>
<evidence type="ECO:0000256" key="2">
    <source>
        <dbReference type="ARBA" id="ARBA00022980"/>
    </source>
</evidence>
<dbReference type="SUPFAM" id="SSF54736">
    <property type="entry name" value="ClpS-like"/>
    <property type="match status" value="1"/>
</dbReference>
<dbReference type="InterPro" id="IPR013823">
    <property type="entry name" value="Ribosomal_bL12_C"/>
</dbReference>
<organism evidence="6 7">
    <name type="scientific">Chenopodium quinoa</name>
    <name type="common">Quinoa</name>
    <dbReference type="NCBI Taxonomy" id="63459"/>
    <lineage>
        <taxon>Eukaryota</taxon>
        <taxon>Viridiplantae</taxon>
        <taxon>Streptophyta</taxon>
        <taxon>Embryophyta</taxon>
        <taxon>Tracheophyta</taxon>
        <taxon>Spermatophyta</taxon>
        <taxon>Magnoliopsida</taxon>
        <taxon>eudicotyledons</taxon>
        <taxon>Gunneridae</taxon>
        <taxon>Pentapetalae</taxon>
        <taxon>Caryophyllales</taxon>
        <taxon>Chenopodiaceae</taxon>
        <taxon>Chenopodioideae</taxon>
        <taxon>Atripliceae</taxon>
        <taxon>Chenopodium</taxon>
    </lineage>
</organism>
<dbReference type="InterPro" id="IPR014719">
    <property type="entry name" value="Ribosomal_bL12_C/ClpS-like"/>
</dbReference>